<keyword evidence="1" id="KW-1133">Transmembrane helix</keyword>
<keyword evidence="4" id="KW-1185">Reference proteome</keyword>
<dbReference type="PANTHER" id="PTHR36933:SF1">
    <property type="entry name" value="SLL0788 PROTEIN"/>
    <property type="match status" value="1"/>
</dbReference>
<feature type="transmembrane region" description="Helical" evidence="1">
    <location>
        <begin position="12"/>
        <end position="33"/>
    </location>
</feature>
<gene>
    <name evidence="3" type="ORF">HNR05_002413</name>
</gene>
<protein>
    <submittedName>
        <fullName evidence="3">Uncharacterized protein (DUF305 family)</fullName>
    </submittedName>
</protein>
<proteinExistence type="predicted"/>
<dbReference type="InterPro" id="IPR012347">
    <property type="entry name" value="Ferritin-like"/>
</dbReference>
<dbReference type="Gene3D" id="1.20.1260.10">
    <property type="match status" value="1"/>
</dbReference>
<feature type="domain" description="DUF305" evidence="2">
    <location>
        <begin position="50"/>
        <end position="214"/>
    </location>
</feature>
<keyword evidence="1" id="KW-0472">Membrane</keyword>
<evidence type="ECO:0000313" key="3">
    <source>
        <dbReference type="EMBL" id="NYJ20622.1"/>
    </source>
</evidence>
<evidence type="ECO:0000256" key="1">
    <source>
        <dbReference type="SAM" id="Phobius"/>
    </source>
</evidence>
<sequence length="218" mass="23466">MSETDVPRPRSRAVLVIAVLALVVVVGIGSFAAGRLSTLRTSTPGTTSAEAGFSRDMQVHHDQGVELAMIVRDRTDAPDVRLLAYDIARTQSQQSGQMYGWLTEWGVSQASPEPPMTWMTRPGRSDTGHTHESMHAAGQPMPGLATPAQIAELTAASGVEAEKIFLTLMIAHHQGAVDMAESVQDRANNSSVLTFANSVVLSQKSEIELMQSMLAKRQ</sequence>
<dbReference type="EMBL" id="JACCFM010000001">
    <property type="protein sequence ID" value="NYJ20622.1"/>
    <property type="molecule type" value="Genomic_DNA"/>
</dbReference>
<organism evidence="3 4">
    <name type="scientific">Glaciibacter psychrotolerans</name>
    <dbReference type="NCBI Taxonomy" id="670054"/>
    <lineage>
        <taxon>Bacteria</taxon>
        <taxon>Bacillati</taxon>
        <taxon>Actinomycetota</taxon>
        <taxon>Actinomycetes</taxon>
        <taxon>Micrococcales</taxon>
        <taxon>Microbacteriaceae</taxon>
        <taxon>Glaciibacter</taxon>
    </lineage>
</organism>
<dbReference type="InterPro" id="IPR005183">
    <property type="entry name" value="DUF305_CopM-like"/>
</dbReference>
<evidence type="ECO:0000259" key="2">
    <source>
        <dbReference type="Pfam" id="PF03713"/>
    </source>
</evidence>
<dbReference type="AlphaFoldDB" id="A0A7Z0EFB3"/>
<dbReference type="Pfam" id="PF03713">
    <property type="entry name" value="DUF305"/>
    <property type="match status" value="1"/>
</dbReference>
<evidence type="ECO:0000313" key="4">
    <source>
        <dbReference type="Proteomes" id="UP000537260"/>
    </source>
</evidence>
<comment type="caution">
    <text evidence="3">The sequence shown here is derived from an EMBL/GenBank/DDBJ whole genome shotgun (WGS) entry which is preliminary data.</text>
</comment>
<dbReference type="PANTHER" id="PTHR36933">
    <property type="entry name" value="SLL0788 PROTEIN"/>
    <property type="match status" value="1"/>
</dbReference>
<keyword evidence="1" id="KW-0812">Transmembrane</keyword>
<name>A0A7Z0EFB3_9MICO</name>
<dbReference type="Proteomes" id="UP000537260">
    <property type="component" value="Unassembled WGS sequence"/>
</dbReference>
<reference evidence="3 4" key="1">
    <citation type="submission" date="2020-07" db="EMBL/GenBank/DDBJ databases">
        <title>Sequencing the genomes of 1000 actinobacteria strains.</title>
        <authorList>
            <person name="Klenk H.-P."/>
        </authorList>
    </citation>
    <scope>NUCLEOTIDE SEQUENCE [LARGE SCALE GENOMIC DNA]</scope>
    <source>
        <strain evidence="3 4">LI1</strain>
    </source>
</reference>
<accession>A0A7Z0EFB3</accession>
<dbReference type="RefSeq" id="WP_343062572.1">
    <property type="nucleotide sequence ID" value="NZ_JACCFM010000001.1"/>
</dbReference>